<dbReference type="InterPro" id="IPR045038">
    <property type="entry name" value="AIG2-like"/>
</dbReference>
<evidence type="ECO:0000256" key="2">
    <source>
        <dbReference type="ARBA" id="ARBA00030602"/>
    </source>
</evidence>
<proteinExistence type="predicted"/>
<dbReference type="InterPro" id="IPR009288">
    <property type="entry name" value="AIG2-like_dom"/>
</dbReference>
<dbReference type="PANTHER" id="PTHR31544:SF2">
    <property type="entry name" value="AIG2-LIKE PROTEIN D"/>
    <property type="match status" value="1"/>
</dbReference>
<dbReference type="Gene3D" id="3.10.490.10">
    <property type="entry name" value="Gamma-glutamyl cyclotransferase-like"/>
    <property type="match status" value="1"/>
</dbReference>
<comment type="caution">
    <text evidence="5">The sequence shown here is derived from an EMBL/GenBank/DDBJ whole genome shotgun (WGS) entry which is preliminary data.</text>
</comment>
<protein>
    <recommendedName>
        <fullName evidence="2">Putative gamma-glutamylcyclotransferase</fullName>
    </recommendedName>
</protein>
<dbReference type="CDD" id="cd06661">
    <property type="entry name" value="GGCT_like"/>
    <property type="match status" value="1"/>
</dbReference>
<organism evidence="5 6">
    <name type="scientific">Salinactinospora qingdaonensis</name>
    <dbReference type="NCBI Taxonomy" id="702744"/>
    <lineage>
        <taxon>Bacteria</taxon>
        <taxon>Bacillati</taxon>
        <taxon>Actinomycetota</taxon>
        <taxon>Actinomycetes</taxon>
        <taxon>Streptosporangiales</taxon>
        <taxon>Nocardiopsidaceae</taxon>
        <taxon>Salinactinospora</taxon>
    </lineage>
</organism>
<dbReference type="PANTHER" id="PTHR31544">
    <property type="entry name" value="AIG2-LIKE PROTEIN D"/>
    <property type="match status" value="1"/>
</dbReference>
<feature type="domain" description="Gamma-glutamylcyclotransferase AIG2-like" evidence="4">
    <location>
        <begin position="31"/>
        <end position="135"/>
    </location>
</feature>
<dbReference type="SUPFAM" id="SSF110857">
    <property type="entry name" value="Gamma-glutamyl cyclotransferase-like"/>
    <property type="match status" value="1"/>
</dbReference>
<dbReference type="InterPro" id="IPR036568">
    <property type="entry name" value="GGCT-like_sf"/>
</dbReference>
<gene>
    <name evidence="5" type="ORF">GCM10022402_47380</name>
</gene>
<evidence type="ECO:0000256" key="1">
    <source>
        <dbReference type="ARBA" id="ARBA00022679"/>
    </source>
</evidence>
<dbReference type="Proteomes" id="UP001500908">
    <property type="component" value="Unassembled WGS sequence"/>
</dbReference>
<dbReference type="Pfam" id="PF06094">
    <property type="entry name" value="GGACT"/>
    <property type="match status" value="1"/>
</dbReference>
<dbReference type="RefSeq" id="WP_344976767.1">
    <property type="nucleotide sequence ID" value="NZ_BAABDD010000043.1"/>
</dbReference>
<evidence type="ECO:0000313" key="6">
    <source>
        <dbReference type="Proteomes" id="UP001500908"/>
    </source>
</evidence>
<feature type="region of interest" description="Disordered" evidence="3">
    <location>
        <begin position="1"/>
        <end position="27"/>
    </location>
</feature>
<keyword evidence="1" id="KW-0808">Transferase</keyword>
<dbReference type="InterPro" id="IPR013024">
    <property type="entry name" value="GGCT-like"/>
</dbReference>
<dbReference type="EMBL" id="BAABDD010000043">
    <property type="protein sequence ID" value="GAA3764696.1"/>
    <property type="molecule type" value="Genomic_DNA"/>
</dbReference>
<evidence type="ECO:0000313" key="5">
    <source>
        <dbReference type="EMBL" id="GAA3764696.1"/>
    </source>
</evidence>
<evidence type="ECO:0000259" key="4">
    <source>
        <dbReference type="Pfam" id="PF06094"/>
    </source>
</evidence>
<name>A0ABP7GG82_9ACTN</name>
<sequence>MSDVRPQLPQAGPHPHPSPPRGEATPEPNALFVYGTLLFPEVLHALIGRKPESVMASAPGWRAAVLYGRPYPGLVPADGAVTGRLLMGLEPEEWRVLDAFEGEEYEPRRIELADGRPGWVYVWLDPESVATEDWSAEQFAARHLADYVDNCAAWRD</sequence>
<reference evidence="6" key="1">
    <citation type="journal article" date="2019" name="Int. J. Syst. Evol. Microbiol.">
        <title>The Global Catalogue of Microorganisms (GCM) 10K type strain sequencing project: providing services to taxonomists for standard genome sequencing and annotation.</title>
        <authorList>
            <consortium name="The Broad Institute Genomics Platform"/>
            <consortium name="The Broad Institute Genome Sequencing Center for Infectious Disease"/>
            <person name="Wu L."/>
            <person name="Ma J."/>
        </authorList>
    </citation>
    <scope>NUCLEOTIDE SEQUENCE [LARGE SCALE GENOMIC DNA]</scope>
    <source>
        <strain evidence="6">JCM 17137</strain>
    </source>
</reference>
<accession>A0ABP7GG82</accession>
<evidence type="ECO:0000256" key="3">
    <source>
        <dbReference type="SAM" id="MobiDB-lite"/>
    </source>
</evidence>
<keyword evidence="6" id="KW-1185">Reference proteome</keyword>